<dbReference type="InterPro" id="IPR002935">
    <property type="entry name" value="SAM_O-MeTrfase"/>
</dbReference>
<dbReference type="Proteomes" id="UP000228987">
    <property type="component" value="Unassembled WGS sequence"/>
</dbReference>
<dbReference type="SUPFAM" id="SSF53335">
    <property type="entry name" value="S-adenosyl-L-methionine-dependent methyltransferases"/>
    <property type="match status" value="1"/>
</dbReference>
<dbReference type="GO" id="GO:0032259">
    <property type="term" value="P:methylation"/>
    <property type="evidence" value="ECO:0007669"/>
    <property type="project" value="UniProtKB-KW"/>
</dbReference>
<dbReference type="InterPro" id="IPR029063">
    <property type="entry name" value="SAM-dependent_MTases_sf"/>
</dbReference>
<dbReference type="Pfam" id="PF01596">
    <property type="entry name" value="Methyltransf_3"/>
    <property type="match status" value="1"/>
</dbReference>
<organism evidence="4 5">
    <name type="scientific">SAR86 cluster bacterium</name>
    <dbReference type="NCBI Taxonomy" id="2030880"/>
    <lineage>
        <taxon>Bacteria</taxon>
        <taxon>Pseudomonadati</taxon>
        <taxon>Pseudomonadota</taxon>
        <taxon>Gammaproteobacteria</taxon>
        <taxon>SAR86 cluster</taxon>
    </lineage>
</organism>
<dbReference type="PANTHER" id="PTHR43167:SF1">
    <property type="entry name" value="PUTATIVE (AFU_ORTHOLOGUE AFUA_6G01830)-RELATED"/>
    <property type="match status" value="1"/>
</dbReference>
<sequence length="211" mass="24015">MDDLFNSVLAEYTQRSEAEEHIWETEDSATLFQRRDEFLLHIGEHPARFLHALAVANEAKMLVEIGTSYGYSTLFLADAARKTGGKLITFEISAEKQNYAKEKLEKANLAEYVDWQLGDAVSLLKELKNSVDFVLIDIWKDLYIPCFELLYPKLNPGAIIAADNMLEPKMHREDAEKYRAAIKKKRDLQTLLLPIGSGIELSCLIPQQLPQ</sequence>
<dbReference type="Gene3D" id="3.40.50.150">
    <property type="entry name" value="Vaccinia Virus protein VP39"/>
    <property type="match status" value="1"/>
</dbReference>
<evidence type="ECO:0000313" key="5">
    <source>
        <dbReference type="Proteomes" id="UP000228987"/>
    </source>
</evidence>
<proteinExistence type="predicted"/>
<comment type="caution">
    <text evidence="4">The sequence shown here is derived from an EMBL/GenBank/DDBJ whole genome shotgun (WGS) entry which is preliminary data.</text>
</comment>
<dbReference type="AlphaFoldDB" id="A0A2A5C7M1"/>
<keyword evidence="2 4" id="KW-0808">Transferase</keyword>
<dbReference type="PANTHER" id="PTHR43167">
    <property type="entry name" value="PUTATIVE (AFU_ORTHOLOGUE AFUA_6G01830)-RELATED"/>
    <property type="match status" value="1"/>
</dbReference>
<name>A0A2A5C7M1_9GAMM</name>
<reference evidence="5" key="1">
    <citation type="submission" date="2017-08" db="EMBL/GenBank/DDBJ databases">
        <title>A dynamic microbial community with high functional redundancy inhabits the cold, oxic subseafloor aquifer.</title>
        <authorList>
            <person name="Tully B.J."/>
            <person name="Wheat C.G."/>
            <person name="Glazer B.T."/>
            <person name="Huber J.A."/>
        </authorList>
    </citation>
    <scope>NUCLEOTIDE SEQUENCE [LARGE SCALE GENOMIC DNA]</scope>
</reference>
<evidence type="ECO:0000313" key="4">
    <source>
        <dbReference type="EMBL" id="PCJ39807.1"/>
    </source>
</evidence>
<dbReference type="EMBL" id="NVWI01000012">
    <property type="protein sequence ID" value="PCJ39807.1"/>
    <property type="molecule type" value="Genomic_DNA"/>
</dbReference>
<evidence type="ECO:0000256" key="1">
    <source>
        <dbReference type="ARBA" id="ARBA00022603"/>
    </source>
</evidence>
<evidence type="ECO:0000256" key="3">
    <source>
        <dbReference type="ARBA" id="ARBA00022691"/>
    </source>
</evidence>
<dbReference type="GO" id="GO:0008171">
    <property type="term" value="F:O-methyltransferase activity"/>
    <property type="evidence" value="ECO:0007669"/>
    <property type="project" value="InterPro"/>
</dbReference>
<accession>A0A2A5C7M1</accession>
<dbReference type="PROSITE" id="PS51682">
    <property type="entry name" value="SAM_OMT_I"/>
    <property type="match status" value="1"/>
</dbReference>
<protein>
    <submittedName>
        <fullName evidence="4">Methyltransferase</fullName>
    </submittedName>
</protein>
<keyword evidence="3" id="KW-0949">S-adenosyl-L-methionine</keyword>
<gene>
    <name evidence="4" type="ORF">COA71_13040</name>
</gene>
<evidence type="ECO:0000256" key="2">
    <source>
        <dbReference type="ARBA" id="ARBA00022679"/>
    </source>
</evidence>
<dbReference type="CDD" id="cd02440">
    <property type="entry name" value="AdoMet_MTases"/>
    <property type="match status" value="1"/>
</dbReference>
<keyword evidence="1 4" id="KW-0489">Methyltransferase</keyword>